<feature type="region of interest" description="Disordered" evidence="1">
    <location>
        <begin position="136"/>
        <end position="179"/>
    </location>
</feature>
<dbReference type="EMBL" id="KE344869">
    <property type="protein sequence ID" value="EXB82592.1"/>
    <property type="molecule type" value="Genomic_DNA"/>
</dbReference>
<feature type="region of interest" description="Disordered" evidence="1">
    <location>
        <begin position="250"/>
        <end position="302"/>
    </location>
</feature>
<dbReference type="PANTHER" id="PTHR33095">
    <property type="entry name" value="OS07G0619500 PROTEIN"/>
    <property type="match status" value="1"/>
</dbReference>
<feature type="compositionally biased region" description="Acidic residues" evidence="1">
    <location>
        <begin position="62"/>
        <end position="97"/>
    </location>
</feature>
<dbReference type="PANTHER" id="PTHR33095:SF114">
    <property type="entry name" value="DUF1645 FAMILY PROTEIN"/>
    <property type="match status" value="1"/>
</dbReference>
<accession>W9RCQ4</accession>
<sequence>MQASSVLPLSPNFKFYGFPKDYADISSKMAEDFGEKLKIGGSERQLKEEEEELGLESANLEEKEDFDDEEEEEQEVEDEGEEEEEEQEVEDAEEEEFSFVCTNPDGSPISADDIFQNGQIRPIFPIFDRSLLFSDGDSSKASDVSSLRPPLKKLFVEDREPPSSSSSSEADELEGVQPGTYCEWSKKAVDASPELRKKSNSTGFSRLWHFRDLVVRSHSDGKDAFVFLNPNSASAKQSVEAIKKMAKAEKNEKPEKEMKVAAASGEATVKTKAKTNRGETTSSAHERHYVRNRARKEEDKRRSYLPYRPGLVGFFTNANGLSRNVHPF</sequence>
<feature type="compositionally biased region" description="Basic and acidic residues" evidence="1">
    <location>
        <begin position="250"/>
        <end position="259"/>
    </location>
</feature>
<dbReference type="eggNOG" id="ENOG502RXGK">
    <property type="taxonomic scope" value="Eukaryota"/>
</dbReference>
<name>W9RCQ4_9ROSA</name>
<proteinExistence type="predicted"/>
<evidence type="ECO:0000256" key="1">
    <source>
        <dbReference type="SAM" id="MobiDB-lite"/>
    </source>
</evidence>
<dbReference type="Pfam" id="PF07816">
    <property type="entry name" value="DUF1645"/>
    <property type="match status" value="1"/>
</dbReference>
<dbReference type="KEGG" id="mnt:21410378"/>
<organism evidence="2 3">
    <name type="scientific">Morus notabilis</name>
    <dbReference type="NCBI Taxonomy" id="981085"/>
    <lineage>
        <taxon>Eukaryota</taxon>
        <taxon>Viridiplantae</taxon>
        <taxon>Streptophyta</taxon>
        <taxon>Embryophyta</taxon>
        <taxon>Tracheophyta</taxon>
        <taxon>Spermatophyta</taxon>
        <taxon>Magnoliopsida</taxon>
        <taxon>eudicotyledons</taxon>
        <taxon>Gunneridae</taxon>
        <taxon>Pentapetalae</taxon>
        <taxon>rosids</taxon>
        <taxon>fabids</taxon>
        <taxon>Rosales</taxon>
        <taxon>Moraceae</taxon>
        <taxon>Moreae</taxon>
        <taxon>Morus</taxon>
    </lineage>
</organism>
<feature type="region of interest" description="Disordered" evidence="1">
    <location>
        <begin position="40"/>
        <end position="113"/>
    </location>
</feature>
<evidence type="ECO:0000313" key="2">
    <source>
        <dbReference type="EMBL" id="EXB82592.1"/>
    </source>
</evidence>
<feature type="compositionally biased region" description="Basic and acidic residues" evidence="1">
    <location>
        <begin position="284"/>
        <end position="302"/>
    </location>
</feature>
<reference evidence="3" key="1">
    <citation type="submission" date="2013-01" db="EMBL/GenBank/DDBJ databases">
        <title>Draft Genome Sequence of a Mulberry Tree, Morus notabilis C.K. Schneid.</title>
        <authorList>
            <person name="He N."/>
            <person name="Zhao S."/>
        </authorList>
    </citation>
    <scope>NUCLEOTIDE SEQUENCE</scope>
</reference>
<keyword evidence="3" id="KW-1185">Reference proteome</keyword>
<dbReference type="STRING" id="981085.W9RCQ4"/>
<dbReference type="OrthoDB" id="1933664at2759"/>
<protein>
    <submittedName>
        <fullName evidence="2">Uncharacterized protein</fullName>
    </submittedName>
</protein>
<evidence type="ECO:0000313" key="3">
    <source>
        <dbReference type="Proteomes" id="UP000030645"/>
    </source>
</evidence>
<gene>
    <name evidence="2" type="ORF">L484_027770</name>
</gene>
<dbReference type="Proteomes" id="UP000030645">
    <property type="component" value="Unassembled WGS sequence"/>
</dbReference>
<dbReference type="AlphaFoldDB" id="W9RCQ4"/>
<dbReference type="InterPro" id="IPR012442">
    <property type="entry name" value="DUF1645_plant"/>
</dbReference>